<protein>
    <submittedName>
        <fullName evidence="3">Uncharacterized protein</fullName>
    </submittedName>
</protein>
<sequence>MALKLRVSLYMAFAASILTVLVGAFNTIALTAILYRTLVSLVLFAVLGYACGQFAERFLQEKQETLEEADLKGTNVDIVSSDEPEAEELPIPEFTPLNPENFDNITITQK</sequence>
<accession>A0A212LSG3</accession>
<organism evidence="3">
    <name type="scientific">uncultured Sporomusa sp</name>
    <dbReference type="NCBI Taxonomy" id="307249"/>
    <lineage>
        <taxon>Bacteria</taxon>
        <taxon>Bacillati</taxon>
        <taxon>Bacillota</taxon>
        <taxon>Negativicutes</taxon>
        <taxon>Selenomonadales</taxon>
        <taxon>Sporomusaceae</taxon>
        <taxon>Sporomusa</taxon>
        <taxon>environmental samples</taxon>
    </lineage>
</organism>
<name>A0A212LSG3_9FIRM</name>
<dbReference type="EMBL" id="FMJE01000003">
    <property type="protein sequence ID" value="SCM80437.1"/>
    <property type="molecule type" value="Genomic_DNA"/>
</dbReference>
<gene>
    <name evidence="3" type="ORF">KL86SPO_30615</name>
</gene>
<feature type="transmembrane region" description="Helical" evidence="2">
    <location>
        <begin position="7"/>
        <end position="27"/>
    </location>
</feature>
<feature type="region of interest" description="Disordered" evidence="1">
    <location>
        <begin position="82"/>
        <end position="110"/>
    </location>
</feature>
<keyword evidence="2" id="KW-0472">Membrane</keyword>
<proteinExistence type="predicted"/>
<evidence type="ECO:0000256" key="2">
    <source>
        <dbReference type="SAM" id="Phobius"/>
    </source>
</evidence>
<reference evidence="3" key="1">
    <citation type="submission" date="2016-08" db="EMBL/GenBank/DDBJ databases">
        <authorList>
            <person name="Seilhamer J.J."/>
        </authorList>
    </citation>
    <scope>NUCLEOTIDE SEQUENCE</scope>
    <source>
        <strain evidence="3">86</strain>
    </source>
</reference>
<feature type="compositionally biased region" description="Polar residues" evidence="1">
    <location>
        <begin position="101"/>
        <end position="110"/>
    </location>
</feature>
<keyword evidence="2" id="KW-0812">Transmembrane</keyword>
<keyword evidence="2" id="KW-1133">Transmembrane helix</keyword>
<evidence type="ECO:0000256" key="1">
    <source>
        <dbReference type="SAM" id="MobiDB-lite"/>
    </source>
</evidence>
<dbReference type="RefSeq" id="WP_075755102.1">
    <property type="nucleotide sequence ID" value="NZ_LT608335.1"/>
</dbReference>
<evidence type="ECO:0000313" key="3">
    <source>
        <dbReference type="EMBL" id="SCM80437.1"/>
    </source>
</evidence>
<dbReference type="AlphaFoldDB" id="A0A212LSG3"/>
<feature type="transmembrane region" description="Helical" evidence="2">
    <location>
        <begin position="33"/>
        <end position="52"/>
    </location>
</feature>